<keyword evidence="3" id="KW-1185">Reference proteome</keyword>
<evidence type="ECO:0000256" key="1">
    <source>
        <dbReference type="SAM" id="MobiDB-lite"/>
    </source>
</evidence>
<reference evidence="2 3" key="1">
    <citation type="submission" date="2019-05" db="EMBL/GenBank/DDBJ databases">
        <title>Another draft genome of Portunus trituberculatus and its Hox gene families provides insights of decapod evolution.</title>
        <authorList>
            <person name="Jeong J.-H."/>
            <person name="Song I."/>
            <person name="Kim S."/>
            <person name="Choi T."/>
            <person name="Kim D."/>
            <person name="Ryu S."/>
            <person name="Kim W."/>
        </authorList>
    </citation>
    <scope>NUCLEOTIDE SEQUENCE [LARGE SCALE GENOMIC DNA]</scope>
    <source>
        <tissue evidence="2">Muscle</tissue>
    </source>
</reference>
<feature type="region of interest" description="Disordered" evidence="1">
    <location>
        <begin position="1"/>
        <end position="30"/>
    </location>
</feature>
<dbReference type="AlphaFoldDB" id="A0A5B7FPB5"/>
<evidence type="ECO:0000313" key="2">
    <source>
        <dbReference type="EMBL" id="MPC49570.1"/>
    </source>
</evidence>
<organism evidence="2 3">
    <name type="scientific">Portunus trituberculatus</name>
    <name type="common">Swimming crab</name>
    <name type="synonym">Neptunus trituberculatus</name>
    <dbReference type="NCBI Taxonomy" id="210409"/>
    <lineage>
        <taxon>Eukaryota</taxon>
        <taxon>Metazoa</taxon>
        <taxon>Ecdysozoa</taxon>
        <taxon>Arthropoda</taxon>
        <taxon>Crustacea</taxon>
        <taxon>Multicrustacea</taxon>
        <taxon>Malacostraca</taxon>
        <taxon>Eumalacostraca</taxon>
        <taxon>Eucarida</taxon>
        <taxon>Decapoda</taxon>
        <taxon>Pleocyemata</taxon>
        <taxon>Brachyura</taxon>
        <taxon>Eubrachyura</taxon>
        <taxon>Portunoidea</taxon>
        <taxon>Portunidae</taxon>
        <taxon>Portuninae</taxon>
        <taxon>Portunus</taxon>
    </lineage>
</organism>
<proteinExistence type="predicted"/>
<name>A0A5B7FPB5_PORTR</name>
<evidence type="ECO:0000313" key="3">
    <source>
        <dbReference type="Proteomes" id="UP000324222"/>
    </source>
</evidence>
<protein>
    <submittedName>
        <fullName evidence="2">Uncharacterized protein</fullName>
    </submittedName>
</protein>
<comment type="caution">
    <text evidence="2">The sequence shown here is derived from an EMBL/GenBank/DDBJ whole genome shotgun (WGS) entry which is preliminary data.</text>
</comment>
<dbReference type="EMBL" id="VSRR010008959">
    <property type="protein sequence ID" value="MPC49570.1"/>
    <property type="molecule type" value="Genomic_DNA"/>
</dbReference>
<dbReference type="Proteomes" id="UP000324222">
    <property type="component" value="Unassembled WGS sequence"/>
</dbReference>
<sequence>MRLDGDMGRNMGTTISATGHDMKRKKKHNVIDESSVNGVRGFVFERDKNSESRKTIDAQGEILRSILCKQ</sequence>
<accession>A0A5B7FPB5</accession>
<gene>
    <name evidence="2" type="ORF">E2C01_043377</name>
</gene>